<accession>A0A8H3GJ33</accession>
<reference evidence="1" key="1">
    <citation type="submission" date="2021-01" db="EMBL/GenBank/DDBJ databases">
        <authorList>
            <person name="Kaushik A."/>
        </authorList>
    </citation>
    <scope>NUCLEOTIDE SEQUENCE</scope>
    <source>
        <strain evidence="1">AG3-1AP</strain>
    </source>
</reference>
<sequence length="496" mass="57112">MSRPSAPGVSVDLSGAARVAARRLRGLGKAFPIDFTTKAGTDNELMAWYRSRPNRLVHTLQLRRERERPYFHQFVVFKLGGNGGVFRIDRRLRPNEDAPMNSLKDEGIPAYDTIQPVVTWNDPLFPASDCLISIDFQGDVYLALILKICQLIQAHPLAKVYTLQRYNCYFFAQTIMLCAARGADNQAGTWDWPPEWVPTQNPNKDFLKLNEPAHELAGHSKLDHMITPINAQFTYKGYTLTLALVRRTYLPEIQRNEIHQLKIVNPLWGKDDAEFLHNKIFASAQHLLENWKEEQARTPYQNFLNISKDFIYCPYSKEAAIEVCCTQETQLGPGQTDALIFEILRPSPFTISNKLQPYKLVYVVALSDSFGICSPSDQHQEQGFIAEVTRWKESCAKFGLLAHQQDEEFDGMESEVKRPMADIPQYRPPRRTIFRWRKAKQMIPLSMTNMQIYLVRLIDAHSIRVEQYQWLTKAIATEVASDIRKAMDEVWDKLIE</sequence>
<proteinExistence type="predicted"/>
<comment type="caution">
    <text evidence="1">The sequence shown here is derived from an EMBL/GenBank/DDBJ whole genome shotgun (WGS) entry which is preliminary data.</text>
</comment>
<dbReference type="Proteomes" id="UP000663831">
    <property type="component" value="Unassembled WGS sequence"/>
</dbReference>
<evidence type="ECO:0000313" key="1">
    <source>
        <dbReference type="EMBL" id="CAE6451452.1"/>
    </source>
</evidence>
<dbReference type="EMBL" id="CAJMWV010001997">
    <property type="protein sequence ID" value="CAE6451452.1"/>
    <property type="molecule type" value="Genomic_DNA"/>
</dbReference>
<name>A0A8H3GJ33_9AGAM</name>
<protein>
    <submittedName>
        <fullName evidence="1">Uncharacterized protein</fullName>
    </submittedName>
</protein>
<evidence type="ECO:0000313" key="2">
    <source>
        <dbReference type="Proteomes" id="UP000663831"/>
    </source>
</evidence>
<dbReference type="AlphaFoldDB" id="A0A8H3GJ33"/>
<organism evidence="1 2">
    <name type="scientific">Rhizoctonia solani</name>
    <dbReference type="NCBI Taxonomy" id="456999"/>
    <lineage>
        <taxon>Eukaryota</taxon>
        <taxon>Fungi</taxon>
        <taxon>Dikarya</taxon>
        <taxon>Basidiomycota</taxon>
        <taxon>Agaricomycotina</taxon>
        <taxon>Agaricomycetes</taxon>
        <taxon>Cantharellales</taxon>
        <taxon>Ceratobasidiaceae</taxon>
        <taxon>Rhizoctonia</taxon>
    </lineage>
</organism>
<gene>
    <name evidence="1" type="ORF">RDB_LOCUS67002</name>
</gene>